<evidence type="ECO:0000256" key="2">
    <source>
        <dbReference type="ARBA" id="ARBA00022884"/>
    </source>
</evidence>
<dbReference type="GO" id="GO:0005763">
    <property type="term" value="C:mitochondrial small ribosomal subunit"/>
    <property type="evidence" value="ECO:0007669"/>
    <property type="project" value="TreeGrafter"/>
</dbReference>
<protein>
    <recommendedName>
        <fullName evidence="5">Small ribosomal subunit protein bS18c</fullName>
    </recommendedName>
</protein>
<evidence type="ECO:0000256" key="4">
    <source>
        <dbReference type="ARBA" id="ARBA00023274"/>
    </source>
</evidence>
<dbReference type="GO" id="GO:0003735">
    <property type="term" value="F:structural constituent of ribosome"/>
    <property type="evidence" value="ECO:0007669"/>
    <property type="project" value="InterPro"/>
</dbReference>
<dbReference type="InterPro" id="IPR036870">
    <property type="entry name" value="Ribosomal_bS18_sf"/>
</dbReference>
<dbReference type="PANTHER" id="PTHR13479:SF65">
    <property type="entry name" value="F10K1.8 PROTEIN"/>
    <property type="match status" value="1"/>
</dbReference>
<keyword evidence="8" id="KW-1185">Reference proteome</keyword>
<dbReference type="GO" id="GO:0006412">
    <property type="term" value="P:translation"/>
    <property type="evidence" value="ECO:0007669"/>
    <property type="project" value="InterPro"/>
</dbReference>
<dbReference type="EMBL" id="JAUHHV010000009">
    <property type="protein sequence ID" value="KAK1412755.1"/>
    <property type="molecule type" value="Genomic_DNA"/>
</dbReference>
<keyword evidence="3 6" id="KW-0689">Ribosomal protein</keyword>
<evidence type="ECO:0000256" key="6">
    <source>
        <dbReference type="RuleBase" id="RU003910"/>
    </source>
</evidence>
<dbReference type="PRINTS" id="PR00974">
    <property type="entry name" value="RIBOSOMALS18"/>
</dbReference>
<dbReference type="PANTHER" id="PTHR13479">
    <property type="entry name" value="30S RIBOSOMAL PROTEIN S18"/>
    <property type="match status" value="1"/>
</dbReference>
<dbReference type="GO" id="GO:0070181">
    <property type="term" value="F:small ribosomal subunit rRNA binding"/>
    <property type="evidence" value="ECO:0007669"/>
    <property type="project" value="TreeGrafter"/>
</dbReference>
<dbReference type="Proteomes" id="UP001229421">
    <property type="component" value="Unassembled WGS sequence"/>
</dbReference>
<dbReference type="AlphaFoldDB" id="A0AAD8NEB9"/>
<dbReference type="Pfam" id="PF01084">
    <property type="entry name" value="Ribosomal_S18"/>
    <property type="match status" value="1"/>
</dbReference>
<keyword evidence="4 6" id="KW-0687">Ribonucleoprotein</keyword>
<dbReference type="SUPFAM" id="SSF46911">
    <property type="entry name" value="Ribosomal protein S18"/>
    <property type="match status" value="1"/>
</dbReference>
<accession>A0AAD8NEB9</accession>
<evidence type="ECO:0000313" key="7">
    <source>
        <dbReference type="EMBL" id="KAK1412755.1"/>
    </source>
</evidence>
<dbReference type="Gene3D" id="4.10.640.10">
    <property type="entry name" value="Ribosomal protein S18"/>
    <property type="match status" value="1"/>
</dbReference>
<evidence type="ECO:0000313" key="8">
    <source>
        <dbReference type="Proteomes" id="UP001229421"/>
    </source>
</evidence>
<dbReference type="InterPro" id="IPR001648">
    <property type="entry name" value="Ribosomal_bS18"/>
</dbReference>
<evidence type="ECO:0000256" key="3">
    <source>
        <dbReference type="ARBA" id="ARBA00022980"/>
    </source>
</evidence>
<dbReference type="NCBIfam" id="TIGR00165">
    <property type="entry name" value="S18"/>
    <property type="match status" value="1"/>
</dbReference>
<evidence type="ECO:0000256" key="5">
    <source>
        <dbReference type="ARBA" id="ARBA00035266"/>
    </source>
</evidence>
<reference evidence="7" key="1">
    <citation type="journal article" date="2023" name="bioRxiv">
        <title>Improved chromosome-level genome assembly for marigold (Tagetes erecta).</title>
        <authorList>
            <person name="Jiang F."/>
            <person name="Yuan L."/>
            <person name="Wang S."/>
            <person name="Wang H."/>
            <person name="Xu D."/>
            <person name="Wang A."/>
            <person name="Fan W."/>
        </authorList>
    </citation>
    <scope>NUCLEOTIDE SEQUENCE</scope>
    <source>
        <strain evidence="7">WSJ</strain>
        <tissue evidence="7">Leaf</tissue>
    </source>
</reference>
<gene>
    <name evidence="7" type="ORF">QVD17_34252</name>
</gene>
<keyword evidence="1" id="KW-0699">rRNA-binding</keyword>
<evidence type="ECO:0000256" key="1">
    <source>
        <dbReference type="ARBA" id="ARBA00022730"/>
    </source>
</evidence>
<comment type="caution">
    <text evidence="7">The sequence shown here is derived from an EMBL/GenBank/DDBJ whole genome shotgun (WGS) entry which is preliminary data.</text>
</comment>
<organism evidence="7 8">
    <name type="scientific">Tagetes erecta</name>
    <name type="common">African marigold</name>
    <dbReference type="NCBI Taxonomy" id="13708"/>
    <lineage>
        <taxon>Eukaryota</taxon>
        <taxon>Viridiplantae</taxon>
        <taxon>Streptophyta</taxon>
        <taxon>Embryophyta</taxon>
        <taxon>Tracheophyta</taxon>
        <taxon>Spermatophyta</taxon>
        <taxon>Magnoliopsida</taxon>
        <taxon>eudicotyledons</taxon>
        <taxon>Gunneridae</taxon>
        <taxon>Pentapetalae</taxon>
        <taxon>asterids</taxon>
        <taxon>campanulids</taxon>
        <taxon>Asterales</taxon>
        <taxon>Asteraceae</taxon>
        <taxon>Asteroideae</taxon>
        <taxon>Heliantheae alliance</taxon>
        <taxon>Tageteae</taxon>
        <taxon>Tagetes</taxon>
    </lineage>
</organism>
<comment type="similarity">
    <text evidence="6">Belongs to the bacterial ribosomal protein bS18 family.</text>
</comment>
<keyword evidence="2" id="KW-0694">RNA-binding</keyword>
<sequence>MYVVLSTALFWPKVKSRKKPKKLTRCIIVAYHYPVTCSPDLHPRRHATFLPVPRRSHHFSLHSISFTSVIRIMKLVQGVLRSLAAGTSSSCQGFSIVRTLSTNTASAADFYANTNSSESMEDFERSIFGDPSNSQSASSFLQKLDPPKKGFERYAMNSGFNGFRKSGQVDGLDESFTTLTDGLDGKLKDAATYFKFDVNEVEKDDYKFRPDVTFWPGNTYDVKDLDLTKPGVRKPSKRAEFEVTTKEVLQKADFRNVKFLAHFITEAGVIIKRSKTKISAKAQRKVAREIKTARAFGLMPFTTMGTKHFVYGKSMQDFDKDYEYEVYDHNFVDDAS</sequence>
<proteinExistence type="inferred from homology"/>
<name>A0AAD8NEB9_TARER</name>